<sequence length="266" mass="31498">MKYDIFKNKLNNRIFGDDLNYEILLTVLNNPKRYIGIFRITNAKTKLIQNLTQSCEIKFGDFLEEILTSYIDEMGYENLDKNIGTDEENKPLSADQIFKKDKQIYLIEQKVRDDHDSTKKRGQYANLIKKIRCLKQNFPNQKIKVAMWFSDDSLKKNRKFYKEQITNNTDDLVEISLFYGKEIFENLFERIDIWDELVSHLKQNKTERSNEILSVPDFDTSDEILKALLKMKENEPKLIKNLLSNKTEFIELRKELFPNGCNLKGL</sequence>
<dbReference type="Pfam" id="PF09520">
    <property type="entry name" value="RE_TdeIII"/>
    <property type="match status" value="2"/>
</dbReference>
<dbReference type="Proteomes" id="UP000052237">
    <property type="component" value="Unassembled WGS sequence"/>
</dbReference>
<dbReference type="EMBL" id="FAVB01000002">
    <property type="protein sequence ID" value="CUU78899.1"/>
    <property type="molecule type" value="Genomic_DNA"/>
</dbReference>
<keyword evidence="1" id="KW-0540">Nuclease</keyword>
<organism evidence="7 8">
    <name type="scientific">Campylobacter hyointestinalis subsp. hyointestinalis</name>
    <dbReference type="NCBI Taxonomy" id="91352"/>
    <lineage>
        <taxon>Bacteria</taxon>
        <taxon>Pseudomonadati</taxon>
        <taxon>Campylobacterota</taxon>
        <taxon>Epsilonproteobacteria</taxon>
        <taxon>Campylobacterales</taxon>
        <taxon>Campylobacteraceae</taxon>
        <taxon>Campylobacter</taxon>
    </lineage>
</organism>
<accession>A0A0S4S075</accession>
<evidence type="ECO:0000256" key="3">
    <source>
        <dbReference type="ARBA" id="ARBA00022759"/>
    </source>
</evidence>
<comment type="catalytic activity">
    <reaction evidence="5">
        <text>Endonucleolytic cleavage of DNA to give specific double-stranded fragments with terminal 5'-phosphates.</text>
        <dbReference type="EC" id="3.1.21.4"/>
    </reaction>
</comment>
<keyword evidence="8" id="KW-1185">Reference proteome</keyword>
<protein>
    <recommendedName>
        <fullName evidence="6">type II site-specific deoxyribonuclease</fullName>
        <ecNumber evidence="6">3.1.21.4</ecNumber>
    </recommendedName>
</protein>
<evidence type="ECO:0000313" key="7">
    <source>
        <dbReference type="EMBL" id="CUU78899.1"/>
    </source>
</evidence>
<comment type="caution">
    <text evidence="7">The sequence shown here is derived from an EMBL/GenBank/DDBJ whole genome shotgun (WGS) entry which is preliminary data.</text>
</comment>
<evidence type="ECO:0000313" key="8">
    <source>
        <dbReference type="Proteomes" id="UP000052237"/>
    </source>
</evidence>
<dbReference type="AlphaFoldDB" id="A0A0S4S075"/>
<dbReference type="EC" id="3.1.21.4" evidence="6"/>
<dbReference type="InterPro" id="IPR019045">
    <property type="entry name" value="Restrct_endonuc_II_HinfI"/>
</dbReference>
<dbReference type="RefSeq" id="WP_059435099.1">
    <property type="nucleotide sequence ID" value="NZ_FAVB01000002.1"/>
</dbReference>
<dbReference type="InterPro" id="IPR054784">
    <property type="entry name" value="HpyAIV-type_restriction_enz"/>
</dbReference>
<evidence type="ECO:0000256" key="2">
    <source>
        <dbReference type="ARBA" id="ARBA00022747"/>
    </source>
</evidence>
<proteinExistence type="predicted"/>
<evidence type="ECO:0000256" key="1">
    <source>
        <dbReference type="ARBA" id="ARBA00022722"/>
    </source>
</evidence>
<reference evidence="7 8" key="1">
    <citation type="submission" date="2015-11" db="EMBL/GenBank/DDBJ databases">
        <authorList>
            <consortium name="Pathogen Informatics"/>
        </authorList>
    </citation>
    <scope>NUCLEOTIDE SEQUENCE [LARGE SCALE GENOMIC DNA]</scope>
    <source>
        <strain evidence="7 8">006A-0059</strain>
    </source>
</reference>
<keyword evidence="2" id="KW-0680">Restriction system</keyword>
<evidence type="ECO:0000256" key="4">
    <source>
        <dbReference type="ARBA" id="ARBA00022801"/>
    </source>
</evidence>
<dbReference type="NCBIfam" id="NF045832">
    <property type="entry name" value="restrict_HpyAIV"/>
    <property type="match status" value="1"/>
</dbReference>
<keyword evidence="3" id="KW-0255">Endonuclease</keyword>
<keyword evidence="4" id="KW-0378">Hydrolase</keyword>
<evidence type="ECO:0000256" key="5">
    <source>
        <dbReference type="ARBA" id="ARBA00093760"/>
    </source>
</evidence>
<name>A0A0S4S075_CAMHY</name>
<gene>
    <name evidence="7" type="ORF">ERS686654_01015</name>
</gene>
<evidence type="ECO:0000256" key="6">
    <source>
        <dbReference type="ARBA" id="ARBA00093790"/>
    </source>
</evidence>